<gene>
    <name evidence="2" type="ORF">TeGR_g12727</name>
</gene>
<feature type="compositionally biased region" description="Acidic residues" evidence="1">
    <location>
        <begin position="246"/>
        <end position="259"/>
    </location>
</feature>
<keyword evidence="3" id="KW-1185">Reference proteome</keyword>
<protein>
    <submittedName>
        <fullName evidence="2">Uncharacterized protein</fullName>
    </submittedName>
</protein>
<sequence length="286" mass="30274">MPPPPPSLPASAIAELRVSRLACSLNPALPCAYLHTLQVLLNHLPDRHDHEYARYCRRTISVCTANGTRPETAYAALLLSAHLPPKLELAGGLSLSYPAYPALLARLVARPPSLPPERLAAQYHALVPFASEGTHAVFLHLAMSLAAVKSQEIAWLMISLKHASSNVARVKIYVRLGVRYLGTSNRAAGCEILGVVAGSAGEEGELGRLAAIAVYHLANADLDDGREVGEEDVARMVLAAAVLGVEEEEEAGSEGEGGEGGEKMRRSQSSPVIAGLSPRSPPPPLN</sequence>
<dbReference type="EMBL" id="BRYB01000211">
    <property type="protein sequence ID" value="GMI25302.1"/>
    <property type="molecule type" value="Genomic_DNA"/>
</dbReference>
<evidence type="ECO:0000256" key="1">
    <source>
        <dbReference type="SAM" id="MobiDB-lite"/>
    </source>
</evidence>
<accession>A0ABQ6MGA8</accession>
<feature type="region of interest" description="Disordered" evidence="1">
    <location>
        <begin position="246"/>
        <end position="286"/>
    </location>
</feature>
<dbReference type="Proteomes" id="UP001165060">
    <property type="component" value="Unassembled WGS sequence"/>
</dbReference>
<proteinExistence type="predicted"/>
<organism evidence="2 3">
    <name type="scientific">Tetraparma gracilis</name>
    <dbReference type="NCBI Taxonomy" id="2962635"/>
    <lineage>
        <taxon>Eukaryota</taxon>
        <taxon>Sar</taxon>
        <taxon>Stramenopiles</taxon>
        <taxon>Ochrophyta</taxon>
        <taxon>Bolidophyceae</taxon>
        <taxon>Parmales</taxon>
        <taxon>Triparmaceae</taxon>
        <taxon>Tetraparma</taxon>
    </lineage>
</organism>
<name>A0ABQ6MGA8_9STRA</name>
<comment type="caution">
    <text evidence="2">The sequence shown here is derived from an EMBL/GenBank/DDBJ whole genome shotgun (WGS) entry which is preliminary data.</text>
</comment>
<reference evidence="2 3" key="1">
    <citation type="journal article" date="2023" name="Commun. Biol.">
        <title>Genome analysis of Parmales, the sister group of diatoms, reveals the evolutionary specialization of diatoms from phago-mixotrophs to photoautotrophs.</title>
        <authorList>
            <person name="Ban H."/>
            <person name="Sato S."/>
            <person name="Yoshikawa S."/>
            <person name="Yamada K."/>
            <person name="Nakamura Y."/>
            <person name="Ichinomiya M."/>
            <person name="Sato N."/>
            <person name="Blanc-Mathieu R."/>
            <person name="Endo H."/>
            <person name="Kuwata A."/>
            <person name="Ogata H."/>
        </authorList>
    </citation>
    <scope>NUCLEOTIDE SEQUENCE [LARGE SCALE GENOMIC DNA]</scope>
</reference>
<evidence type="ECO:0000313" key="3">
    <source>
        <dbReference type="Proteomes" id="UP001165060"/>
    </source>
</evidence>
<evidence type="ECO:0000313" key="2">
    <source>
        <dbReference type="EMBL" id="GMI25302.1"/>
    </source>
</evidence>